<feature type="coiled-coil region" evidence="1">
    <location>
        <begin position="82"/>
        <end position="109"/>
    </location>
</feature>
<dbReference type="GO" id="GO:0046983">
    <property type="term" value="F:protein dimerization activity"/>
    <property type="evidence" value="ECO:0007669"/>
    <property type="project" value="InterPro"/>
</dbReference>
<dbReference type="RefSeq" id="XP_020987494.1">
    <property type="nucleotide sequence ID" value="XM_021131835.1"/>
</dbReference>
<proteinExistence type="predicted"/>
<evidence type="ECO:0000256" key="2">
    <source>
        <dbReference type="SAM" id="Phobius"/>
    </source>
</evidence>
<dbReference type="SUPFAM" id="SSF53098">
    <property type="entry name" value="Ribonuclease H-like"/>
    <property type="match status" value="1"/>
</dbReference>
<dbReference type="SMART" id="SM00597">
    <property type="entry name" value="ZnF_TTF"/>
    <property type="match status" value="1"/>
</dbReference>
<dbReference type="InterPro" id="IPR055298">
    <property type="entry name" value="AtLOH3-like"/>
</dbReference>
<reference evidence="4" key="1">
    <citation type="journal article" date="2016" name="Nat. Genet.">
        <title>The genome sequences of Arachis duranensis and Arachis ipaensis, the diploid ancestors of cultivated peanut.</title>
        <authorList>
            <person name="Bertioli D.J."/>
            <person name="Cannon S.B."/>
            <person name="Froenicke L."/>
            <person name="Huang G."/>
            <person name="Farmer A.D."/>
            <person name="Cannon E.K."/>
            <person name="Liu X."/>
            <person name="Gao D."/>
            <person name="Clevenger J."/>
            <person name="Dash S."/>
            <person name="Ren L."/>
            <person name="Moretzsohn M.C."/>
            <person name="Shirasawa K."/>
            <person name="Huang W."/>
            <person name="Vidigal B."/>
            <person name="Abernathy B."/>
            <person name="Chu Y."/>
            <person name="Niederhuth C.E."/>
            <person name="Umale P."/>
            <person name="Araujo A.C."/>
            <person name="Kozik A."/>
            <person name="Kim K.D."/>
            <person name="Burow M.D."/>
            <person name="Varshney R.K."/>
            <person name="Wang X."/>
            <person name="Zhang X."/>
            <person name="Barkley N."/>
            <person name="Guimaraes P.M."/>
            <person name="Isobe S."/>
            <person name="Guo B."/>
            <person name="Liao B."/>
            <person name="Stalker H.T."/>
            <person name="Schmitz R.J."/>
            <person name="Scheffler B.E."/>
            <person name="Leal-Bertioli S.C."/>
            <person name="Xun X."/>
            <person name="Jackson S.A."/>
            <person name="Michelmore R."/>
            <person name="Ozias-Akins P."/>
        </authorList>
    </citation>
    <scope>NUCLEOTIDE SEQUENCE [LARGE SCALE GENOMIC DNA]</scope>
    <source>
        <strain evidence="4">cv. V14167</strain>
    </source>
</reference>
<keyword evidence="4" id="KW-1185">Reference proteome</keyword>
<dbReference type="GeneID" id="107465075"/>
<dbReference type="InterPro" id="IPR012337">
    <property type="entry name" value="RNaseH-like_sf"/>
</dbReference>
<gene>
    <name evidence="5" type="primary">LOC107465075</name>
</gene>
<protein>
    <submittedName>
        <fullName evidence="5">Uncharacterized protein LOC107465075</fullName>
    </submittedName>
</protein>
<evidence type="ECO:0000256" key="1">
    <source>
        <dbReference type="SAM" id="Coils"/>
    </source>
</evidence>
<dbReference type="PANTHER" id="PTHR11697:SF230">
    <property type="entry name" value="ZINC FINGER, MYM DOMAIN CONTAINING 1"/>
    <property type="match status" value="1"/>
</dbReference>
<feature type="domain" description="TTF-type" evidence="3">
    <location>
        <begin position="28"/>
        <end position="119"/>
    </location>
</feature>
<keyword evidence="1" id="KW-0175">Coiled coil</keyword>
<feature type="transmembrane region" description="Helical" evidence="2">
    <location>
        <begin position="447"/>
        <end position="466"/>
    </location>
</feature>
<organism evidence="4 5">
    <name type="scientific">Arachis duranensis</name>
    <name type="common">Wild peanut</name>
    <dbReference type="NCBI Taxonomy" id="130453"/>
    <lineage>
        <taxon>Eukaryota</taxon>
        <taxon>Viridiplantae</taxon>
        <taxon>Streptophyta</taxon>
        <taxon>Embryophyta</taxon>
        <taxon>Tracheophyta</taxon>
        <taxon>Spermatophyta</taxon>
        <taxon>Magnoliopsida</taxon>
        <taxon>eudicotyledons</taxon>
        <taxon>Gunneridae</taxon>
        <taxon>Pentapetalae</taxon>
        <taxon>rosids</taxon>
        <taxon>fabids</taxon>
        <taxon>Fabales</taxon>
        <taxon>Fabaceae</taxon>
        <taxon>Papilionoideae</taxon>
        <taxon>50 kb inversion clade</taxon>
        <taxon>dalbergioids sensu lato</taxon>
        <taxon>Dalbergieae</taxon>
        <taxon>Pterocarpus clade</taxon>
        <taxon>Arachis</taxon>
    </lineage>
</organism>
<dbReference type="Pfam" id="PF05699">
    <property type="entry name" value="Dimer_Tnp_hAT"/>
    <property type="match status" value="1"/>
</dbReference>
<keyword evidence="2" id="KW-0812">Transmembrane</keyword>
<keyword evidence="2" id="KW-0472">Membrane</keyword>
<feature type="coiled-coil region" evidence="1">
    <location>
        <begin position="246"/>
        <end position="273"/>
    </location>
</feature>
<evidence type="ECO:0000313" key="5">
    <source>
        <dbReference type="RefSeq" id="XP_020987494.1"/>
    </source>
</evidence>
<dbReference type="PANTHER" id="PTHR11697">
    <property type="entry name" value="GENERAL TRANSCRIPTION FACTOR 2-RELATED ZINC FINGER PROTEIN"/>
    <property type="match status" value="1"/>
</dbReference>
<evidence type="ECO:0000313" key="4">
    <source>
        <dbReference type="Proteomes" id="UP000515211"/>
    </source>
</evidence>
<evidence type="ECO:0000259" key="3">
    <source>
        <dbReference type="SMART" id="SM00597"/>
    </source>
</evidence>
<dbReference type="Proteomes" id="UP000515211">
    <property type="component" value="Chromosome 9"/>
</dbReference>
<name>A0A6P5MRT4_ARADU</name>
<dbReference type="InterPro" id="IPR006580">
    <property type="entry name" value="Znf_TTF"/>
</dbReference>
<reference evidence="5" key="2">
    <citation type="submission" date="2025-08" db="UniProtKB">
        <authorList>
            <consortium name="RefSeq"/>
        </authorList>
    </citation>
    <scope>IDENTIFICATION</scope>
    <source>
        <tissue evidence="5">Whole plant</tissue>
    </source>
</reference>
<keyword evidence="2" id="KW-1133">Transmembrane helix</keyword>
<dbReference type="AlphaFoldDB" id="A0A6P5MRT4"/>
<sequence length="538" mass="61972">MMQMKSYLQKGPYQPREHNFPQTYFGTSLRRFNADWLDEFGNWLEYSISKDVVFCLCCYLMKPDGASGDAFIKEGFSNWKKKERLQTHVENHDSAHNQARRKCEALMKQKQDIEGYDGATNMQGEFNSLKSLILKENACAFYVHCFAHQLQLALVVVAKKQVKIALLFNLLASLCNIVGASCKRKDMLRESQMQKTIVALQNGDVSSGHGLNQETTLKRTGDTRWSSHYGTILSLISIFSSVVEVLEVIEEDGNNLEQRAEAFTNELSQALRRSDQDIINAMTLVKVSKQRLQSIRDDGWSSLLNEVSLFCDSRNTLAPNMNDIFVTQGRSRRKIQKVSNLHHFQVELFYQVIDRQLQELNNCFTEVNTELLLCIACLNPSDSFFAFDKEKLLRLAEFYPHEFSSTQLLALDSQLENFILDMCLDDQFSNINEISGLSQKLVETKKYIIYSLVFLLLKLALILPVATASVERTFSAMNIIKSRLRNRMGDEWLNDCLVTYIERDTFNQIDNETIIQHFQNMKTRREESSRFEAKKVSN</sequence>
<dbReference type="InterPro" id="IPR008906">
    <property type="entry name" value="HATC_C_dom"/>
</dbReference>
<dbReference type="KEGG" id="adu:107465075"/>
<accession>A0A6P5MRT4</accession>